<dbReference type="GO" id="GO:0006298">
    <property type="term" value="P:mismatch repair"/>
    <property type="evidence" value="ECO:0007669"/>
    <property type="project" value="InterPro"/>
</dbReference>
<gene>
    <name evidence="5" type="ORF">EZS27_041909</name>
</gene>
<name>A0A5J4PA90_9ZZZZ</name>
<reference evidence="5" key="1">
    <citation type="submission" date="2019-03" db="EMBL/GenBank/DDBJ databases">
        <title>Single cell metagenomics reveals metabolic interactions within the superorganism composed of flagellate Streblomastix strix and complex community of Bacteroidetes bacteria on its surface.</title>
        <authorList>
            <person name="Treitli S.C."/>
            <person name="Kolisko M."/>
            <person name="Husnik F."/>
            <person name="Keeling P."/>
            <person name="Hampl V."/>
        </authorList>
    </citation>
    <scope>NUCLEOTIDE SEQUENCE</scope>
    <source>
        <strain evidence="5">STM</strain>
    </source>
</reference>
<keyword evidence="3" id="KW-0238">DNA-binding</keyword>
<keyword evidence="1" id="KW-0547">Nucleotide-binding</keyword>
<comment type="caution">
    <text evidence="5">The sequence shown here is derived from an EMBL/GenBank/DDBJ whole genome shotgun (WGS) entry which is preliminary data.</text>
</comment>
<evidence type="ECO:0000256" key="1">
    <source>
        <dbReference type="ARBA" id="ARBA00022741"/>
    </source>
</evidence>
<evidence type="ECO:0000259" key="4">
    <source>
        <dbReference type="SMART" id="SM00534"/>
    </source>
</evidence>
<protein>
    <submittedName>
        <fullName evidence="5">DNA mismatch repair protein MutS</fullName>
    </submittedName>
</protein>
<dbReference type="GO" id="GO:0140664">
    <property type="term" value="F:ATP-dependent DNA damage sensor activity"/>
    <property type="evidence" value="ECO:0007669"/>
    <property type="project" value="InterPro"/>
</dbReference>
<keyword evidence="2" id="KW-0067">ATP-binding</keyword>
<dbReference type="PANTHER" id="PTHR11361">
    <property type="entry name" value="DNA MISMATCH REPAIR PROTEIN MUTS FAMILY MEMBER"/>
    <property type="match status" value="1"/>
</dbReference>
<dbReference type="InterPro" id="IPR000432">
    <property type="entry name" value="DNA_mismatch_repair_MutS_C"/>
</dbReference>
<sequence>RNDIIMQQRPFFLIITGANMAGKSTYLRTTAVNYLLACMGVPVCADKMEFYPAKLVTGLRTSDSLNDNESYFFAELKRLKFIVDELRVGEELFVILDEILKGTNSTDKQKGSFALIKQLITLQTNGIIATHDLQLGTLADTFPENIQNFCFEAEINNNELTFSYQLKKGIAQNMNACFLMKKMGIGESI</sequence>
<dbReference type="AlphaFoldDB" id="A0A5J4PA90"/>
<dbReference type="Gene3D" id="3.40.50.300">
    <property type="entry name" value="P-loop containing nucleotide triphosphate hydrolases"/>
    <property type="match status" value="1"/>
</dbReference>
<dbReference type="InterPro" id="IPR027417">
    <property type="entry name" value="P-loop_NTPase"/>
</dbReference>
<dbReference type="EMBL" id="SNRY01009913">
    <property type="protein sequence ID" value="KAA6306435.1"/>
    <property type="molecule type" value="Genomic_DNA"/>
</dbReference>
<feature type="domain" description="DNA mismatch repair proteins mutS family" evidence="4">
    <location>
        <begin position="10"/>
        <end position="189"/>
    </location>
</feature>
<dbReference type="Pfam" id="PF00488">
    <property type="entry name" value="MutS_V"/>
    <property type="match status" value="1"/>
</dbReference>
<proteinExistence type="predicted"/>
<evidence type="ECO:0000256" key="2">
    <source>
        <dbReference type="ARBA" id="ARBA00022840"/>
    </source>
</evidence>
<feature type="non-terminal residue" evidence="5">
    <location>
        <position position="1"/>
    </location>
</feature>
<evidence type="ECO:0000313" key="5">
    <source>
        <dbReference type="EMBL" id="KAA6306435.1"/>
    </source>
</evidence>
<dbReference type="SMART" id="SM00534">
    <property type="entry name" value="MUTSac"/>
    <property type="match status" value="1"/>
</dbReference>
<dbReference type="SUPFAM" id="SSF52540">
    <property type="entry name" value="P-loop containing nucleoside triphosphate hydrolases"/>
    <property type="match status" value="1"/>
</dbReference>
<dbReference type="PANTHER" id="PTHR11361:SF99">
    <property type="entry name" value="DNA MISMATCH REPAIR PROTEIN"/>
    <property type="match status" value="1"/>
</dbReference>
<dbReference type="InterPro" id="IPR045076">
    <property type="entry name" value="MutS"/>
</dbReference>
<dbReference type="FunFam" id="3.40.50.300:FF:001552">
    <property type="entry name" value="Mismatch repair ATPase (MutS family)"/>
    <property type="match status" value="1"/>
</dbReference>
<organism evidence="5">
    <name type="scientific">termite gut metagenome</name>
    <dbReference type="NCBI Taxonomy" id="433724"/>
    <lineage>
        <taxon>unclassified sequences</taxon>
        <taxon>metagenomes</taxon>
        <taxon>organismal metagenomes</taxon>
    </lineage>
</organism>
<dbReference type="GO" id="GO:0030983">
    <property type="term" value="F:mismatched DNA binding"/>
    <property type="evidence" value="ECO:0007669"/>
    <property type="project" value="InterPro"/>
</dbReference>
<dbReference type="GO" id="GO:0005524">
    <property type="term" value="F:ATP binding"/>
    <property type="evidence" value="ECO:0007669"/>
    <property type="project" value="UniProtKB-KW"/>
</dbReference>
<evidence type="ECO:0000256" key="3">
    <source>
        <dbReference type="ARBA" id="ARBA00023125"/>
    </source>
</evidence>
<accession>A0A5J4PA90</accession>
<dbReference type="GO" id="GO:0005829">
    <property type="term" value="C:cytosol"/>
    <property type="evidence" value="ECO:0007669"/>
    <property type="project" value="TreeGrafter"/>
</dbReference>